<evidence type="ECO:0000313" key="12">
    <source>
        <dbReference type="EMBL" id="CAD9542599.1"/>
    </source>
</evidence>
<evidence type="ECO:0000256" key="5">
    <source>
        <dbReference type="ARBA" id="ARBA00022741"/>
    </source>
</evidence>
<evidence type="ECO:0000256" key="4">
    <source>
        <dbReference type="ARBA" id="ARBA00022737"/>
    </source>
</evidence>
<dbReference type="InterPro" id="IPR036640">
    <property type="entry name" value="ABC1_TM_sf"/>
</dbReference>
<sequence>MEAVLRHVRASLHRLEGRTVTKALVNRACASLREISARGLDVDGDKRTGAIAMVDFAVYLTVFGSVAARIALVLCTVLSAISSVAANIFLSRWTDGAVGKEGGSPEEQTNLLIYVSLGVATAALQALQTLLLTSCSLRASRQLHALLVRRLLNAPLTFFDATTTGAILNRFLSDTQLIDSSVPDSLLSLATQLLTMLTQVALVLYFAPWVALGLPPLLCAYYAVYQRMRAAARDARRIASAAHTPVFSHYADAIAGSETIRAFDASERFCDENVRRVANLSRAKVMTEAVQKWAQTLSVQAGTILYLLSGIACVILHACGLLTTAQMGLVLLYAGTLQRASMDLMMRMTAIETEFVCVERIAEFLRIEQDTDMGCGGEDVGGGSEGGGGGGQCGSGESGAGGGGHTVLLTAAHWEGHADVAPRGAIEMNGVVLRYHPSRPPALRNFCISLPAGTHAAVCGRTGCGKSSLLRVLPRLYAIDHGKVLIDGVDIHSVPMHTLRRQVRLLAQDAVLLRGSLFENLTAFAFSNAGANTGVGTGTRNGTGCTRNGNAMALEDRSSTAAALTSHETGQLAKAEVGDEAAAEAEAEARRIFESLGLRARIDSLADGLHTSIEAANLSEGERQLMSLARALVAHGGKRQLRVLLCDEPTSNVDFGSDGRVMDMLLALDCTLLINAHRLHHVRRLDRVCVLDNGRLVEEGAPAQLLATPNSRLAAMVRANTQASPP</sequence>
<evidence type="ECO:0000256" key="8">
    <source>
        <dbReference type="ARBA" id="ARBA00023136"/>
    </source>
</evidence>
<dbReference type="PROSITE" id="PS50929">
    <property type="entry name" value="ABC_TM1F"/>
    <property type="match status" value="1"/>
</dbReference>
<reference evidence="12" key="1">
    <citation type="submission" date="2021-01" db="EMBL/GenBank/DDBJ databases">
        <authorList>
            <person name="Corre E."/>
            <person name="Pelletier E."/>
            <person name="Niang G."/>
            <person name="Scheremetjew M."/>
            <person name="Finn R."/>
            <person name="Kale V."/>
            <person name="Holt S."/>
            <person name="Cochrane G."/>
            <person name="Meng A."/>
            <person name="Brown T."/>
            <person name="Cohen L."/>
        </authorList>
    </citation>
    <scope>NUCLEOTIDE SEQUENCE</scope>
    <source>
        <strain evidence="12">UTEX LB 985</strain>
    </source>
</reference>
<keyword evidence="7 9" id="KW-1133">Transmembrane helix</keyword>
<dbReference type="Gene3D" id="3.40.50.300">
    <property type="entry name" value="P-loop containing nucleotide triphosphate hydrolases"/>
    <property type="match status" value="1"/>
</dbReference>
<name>A0A7S2NIZ5_9EUKA</name>
<keyword evidence="4" id="KW-0677">Repeat</keyword>
<dbReference type="GO" id="GO:0016020">
    <property type="term" value="C:membrane"/>
    <property type="evidence" value="ECO:0007669"/>
    <property type="project" value="UniProtKB-SubCell"/>
</dbReference>
<keyword evidence="6" id="KW-0067">ATP-binding</keyword>
<feature type="transmembrane region" description="Helical" evidence="9">
    <location>
        <begin position="111"/>
        <end position="131"/>
    </location>
</feature>
<evidence type="ECO:0000256" key="1">
    <source>
        <dbReference type="ARBA" id="ARBA00004141"/>
    </source>
</evidence>
<keyword evidence="8 9" id="KW-0472">Membrane</keyword>
<dbReference type="InterPro" id="IPR044726">
    <property type="entry name" value="ABCC_6TM_D2"/>
</dbReference>
<dbReference type="SUPFAM" id="SSF90123">
    <property type="entry name" value="ABC transporter transmembrane region"/>
    <property type="match status" value="1"/>
</dbReference>
<dbReference type="InterPro" id="IPR003439">
    <property type="entry name" value="ABC_transporter-like_ATP-bd"/>
</dbReference>
<feature type="transmembrane region" description="Helical" evidence="9">
    <location>
        <begin position="304"/>
        <end position="334"/>
    </location>
</feature>
<feature type="transmembrane region" description="Helical" evidence="9">
    <location>
        <begin position="202"/>
        <end position="224"/>
    </location>
</feature>
<protein>
    <recommendedName>
        <fullName evidence="13">ABC transmembrane type-1 domain-containing protein</fullName>
    </recommendedName>
</protein>
<dbReference type="AlphaFoldDB" id="A0A7S2NIZ5"/>
<dbReference type="InterPro" id="IPR050173">
    <property type="entry name" value="ABC_transporter_C-like"/>
</dbReference>
<dbReference type="InterPro" id="IPR011527">
    <property type="entry name" value="ABC1_TM_dom"/>
</dbReference>
<evidence type="ECO:0008006" key="13">
    <source>
        <dbReference type="Google" id="ProtNLM"/>
    </source>
</evidence>
<evidence type="ECO:0000256" key="7">
    <source>
        <dbReference type="ARBA" id="ARBA00022989"/>
    </source>
</evidence>
<dbReference type="GO" id="GO:0140359">
    <property type="term" value="F:ABC-type transporter activity"/>
    <property type="evidence" value="ECO:0007669"/>
    <property type="project" value="InterPro"/>
</dbReference>
<dbReference type="Gene3D" id="1.20.1560.10">
    <property type="entry name" value="ABC transporter type 1, transmembrane domain"/>
    <property type="match status" value="1"/>
</dbReference>
<dbReference type="PROSITE" id="PS50893">
    <property type="entry name" value="ABC_TRANSPORTER_2"/>
    <property type="match status" value="1"/>
</dbReference>
<dbReference type="CDD" id="cd18580">
    <property type="entry name" value="ABC_6TM_ABCC_D2"/>
    <property type="match status" value="1"/>
</dbReference>
<evidence type="ECO:0000256" key="2">
    <source>
        <dbReference type="ARBA" id="ARBA00022448"/>
    </source>
</evidence>
<dbReference type="GO" id="GO:0005524">
    <property type="term" value="F:ATP binding"/>
    <property type="evidence" value="ECO:0007669"/>
    <property type="project" value="UniProtKB-KW"/>
</dbReference>
<evidence type="ECO:0000259" key="10">
    <source>
        <dbReference type="PROSITE" id="PS50893"/>
    </source>
</evidence>
<dbReference type="PANTHER" id="PTHR24223:SF399">
    <property type="entry name" value="ABC TRANSPORTER ATNG"/>
    <property type="match status" value="1"/>
</dbReference>
<feature type="domain" description="ABC transmembrane type-1" evidence="11">
    <location>
        <begin position="70"/>
        <end position="353"/>
    </location>
</feature>
<gene>
    <name evidence="12" type="ORF">CBRE1094_LOCUS42074</name>
</gene>
<proteinExistence type="predicted"/>
<dbReference type="Pfam" id="PF00664">
    <property type="entry name" value="ABC_membrane"/>
    <property type="match status" value="1"/>
</dbReference>
<dbReference type="FunFam" id="1.20.1560.10:FF:000013">
    <property type="entry name" value="ABC transporter C family member 2"/>
    <property type="match status" value="1"/>
</dbReference>
<keyword evidence="5" id="KW-0547">Nucleotide-binding</keyword>
<evidence type="ECO:0000256" key="6">
    <source>
        <dbReference type="ARBA" id="ARBA00022840"/>
    </source>
</evidence>
<comment type="subcellular location">
    <subcellularLocation>
        <location evidence="1">Membrane</location>
        <topology evidence="1">Multi-pass membrane protein</topology>
    </subcellularLocation>
</comment>
<feature type="transmembrane region" description="Helical" evidence="9">
    <location>
        <begin position="151"/>
        <end position="172"/>
    </location>
</feature>
<dbReference type="PANTHER" id="PTHR24223">
    <property type="entry name" value="ATP-BINDING CASSETTE SUB-FAMILY C"/>
    <property type="match status" value="1"/>
</dbReference>
<evidence type="ECO:0000256" key="9">
    <source>
        <dbReference type="SAM" id="Phobius"/>
    </source>
</evidence>
<feature type="domain" description="ABC transporter" evidence="10">
    <location>
        <begin position="426"/>
        <end position="718"/>
    </location>
</feature>
<dbReference type="InterPro" id="IPR003593">
    <property type="entry name" value="AAA+_ATPase"/>
</dbReference>
<organism evidence="12">
    <name type="scientific">Haptolina brevifila</name>
    <dbReference type="NCBI Taxonomy" id="156173"/>
    <lineage>
        <taxon>Eukaryota</taxon>
        <taxon>Haptista</taxon>
        <taxon>Haptophyta</taxon>
        <taxon>Prymnesiophyceae</taxon>
        <taxon>Prymnesiales</taxon>
        <taxon>Prymnesiaceae</taxon>
        <taxon>Haptolina</taxon>
    </lineage>
</organism>
<keyword evidence="2" id="KW-0813">Transport</keyword>
<dbReference type="Pfam" id="PF00005">
    <property type="entry name" value="ABC_tran"/>
    <property type="match status" value="1"/>
</dbReference>
<evidence type="ECO:0000259" key="11">
    <source>
        <dbReference type="PROSITE" id="PS50929"/>
    </source>
</evidence>
<accession>A0A7S2NIZ5</accession>
<dbReference type="InterPro" id="IPR027417">
    <property type="entry name" value="P-loop_NTPase"/>
</dbReference>
<dbReference type="SMART" id="SM00382">
    <property type="entry name" value="AAA"/>
    <property type="match status" value="1"/>
</dbReference>
<dbReference type="EMBL" id="HBGU01077167">
    <property type="protein sequence ID" value="CAD9542599.1"/>
    <property type="molecule type" value="Transcribed_RNA"/>
</dbReference>
<keyword evidence="3 9" id="KW-0812">Transmembrane</keyword>
<evidence type="ECO:0000256" key="3">
    <source>
        <dbReference type="ARBA" id="ARBA00022692"/>
    </source>
</evidence>
<dbReference type="SUPFAM" id="SSF52540">
    <property type="entry name" value="P-loop containing nucleoside triphosphate hydrolases"/>
    <property type="match status" value="1"/>
</dbReference>
<dbReference type="GO" id="GO:0016887">
    <property type="term" value="F:ATP hydrolysis activity"/>
    <property type="evidence" value="ECO:0007669"/>
    <property type="project" value="InterPro"/>
</dbReference>